<reference evidence="5 6" key="1">
    <citation type="submission" date="2018-11" db="EMBL/GenBank/DDBJ databases">
        <title>Draft genome sequence of Ferruginibacter sp. BO-59.</title>
        <authorList>
            <person name="Im W.T."/>
        </authorList>
    </citation>
    <scope>NUCLEOTIDE SEQUENCE [LARGE SCALE GENOMIC DNA]</scope>
    <source>
        <strain evidence="5 6">BO-59</strain>
    </source>
</reference>
<evidence type="ECO:0000313" key="5">
    <source>
        <dbReference type="EMBL" id="RNI39827.1"/>
    </source>
</evidence>
<dbReference type="OrthoDB" id="655946at2"/>
<feature type="domain" description="HTH araC/xylS-type" evidence="4">
    <location>
        <begin position="157"/>
        <end position="259"/>
    </location>
</feature>
<dbReference type="SMART" id="SM00342">
    <property type="entry name" value="HTH_ARAC"/>
    <property type="match status" value="1"/>
</dbReference>
<dbReference type="PANTHER" id="PTHR46796:SF13">
    <property type="entry name" value="HTH-TYPE TRANSCRIPTIONAL ACTIVATOR RHAS"/>
    <property type="match status" value="1"/>
</dbReference>
<dbReference type="PROSITE" id="PS00041">
    <property type="entry name" value="HTH_ARAC_FAMILY_1"/>
    <property type="match status" value="1"/>
</dbReference>
<dbReference type="Pfam" id="PF12833">
    <property type="entry name" value="HTH_18"/>
    <property type="match status" value="1"/>
</dbReference>
<dbReference type="Pfam" id="PF20240">
    <property type="entry name" value="DUF6597"/>
    <property type="match status" value="1"/>
</dbReference>
<dbReference type="PANTHER" id="PTHR46796">
    <property type="entry name" value="HTH-TYPE TRANSCRIPTIONAL ACTIVATOR RHAS-RELATED"/>
    <property type="match status" value="1"/>
</dbReference>
<evidence type="ECO:0000256" key="3">
    <source>
        <dbReference type="ARBA" id="ARBA00023163"/>
    </source>
</evidence>
<dbReference type="AlphaFoldDB" id="A0A3M9NR96"/>
<dbReference type="EMBL" id="RJJR01000001">
    <property type="protein sequence ID" value="RNI39827.1"/>
    <property type="molecule type" value="Genomic_DNA"/>
</dbReference>
<evidence type="ECO:0000256" key="1">
    <source>
        <dbReference type="ARBA" id="ARBA00023015"/>
    </source>
</evidence>
<accession>A0A3M9NR96</accession>
<comment type="caution">
    <text evidence="5">The sequence shown here is derived from an EMBL/GenBank/DDBJ whole genome shotgun (WGS) entry which is preliminary data.</text>
</comment>
<dbReference type="GO" id="GO:0043565">
    <property type="term" value="F:sequence-specific DNA binding"/>
    <property type="evidence" value="ECO:0007669"/>
    <property type="project" value="InterPro"/>
</dbReference>
<protein>
    <submittedName>
        <fullName evidence="5">AraC family transcriptional regulator</fullName>
    </submittedName>
</protein>
<dbReference type="SUPFAM" id="SSF46689">
    <property type="entry name" value="Homeodomain-like"/>
    <property type="match status" value="1"/>
</dbReference>
<evidence type="ECO:0000313" key="6">
    <source>
        <dbReference type="Proteomes" id="UP000267223"/>
    </source>
</evidence>
<dbReference type="Proteomes" id="UP000267223">
    <property type="component" value="Unassembled WGS sequence"/>
</dbReference>
<evidence type="ECO:0000259" key="4">
    <source>
        <dbReference type="PROSITE" id="PS01124"/>
    </source>
</evidence>
<name>A0A3M9NR96_9BACT</name>
<dbReference type="PROSITE" id="PS01124">
    <property type="entry name" value="HTH_ARAC_FAMILY_2"/>
    <property type="match status" value="1"/>
</dbReference>
<keyword evidence="1" id="KW-0805">Transcription regulation</keyword>
<keyword evidence="6" id="KW-1185">Reference proteome</keyword>
<dbReference type="InterPro" id="IPR009057">
    <property type="entry name" value="Homeodomain-like_sf"/>
</dbReference>
<dbReference type="InterPro" id="IPR018060">
    <property type="entry name" value="HTH_AraC"/>
</dbReference>
<gene>
    <name evidence="5" type="ORF">EFY79_00555</name>
</gene>
<dbReference type="InterPro" id="IPR046532">
    <property type="entry name" value="DUF6597"/>
</dbReference>
<keyword evidence="2" id="KW-0238">DNA-binding</keyword>
<keyword evidence="3" id="KW-0804">Transcription</keyword>
<dbReference type="Gene3D" id="1.10.10.60">
    <property type="entry name" value="Homeodomain-like"/>
    <property type="match status" value="1"/>
</dbReference>
<dbReference type="InterPro" id="IPR018062">
    <property type="entry name" value="HTH_AraC-typ_CS"/>
</dbReference>
<sequence length="270" mass="31355">MYSFTSIKAQPALQPFVKQFVLYQGYSNTPVIQNLIPTNFQNICFVLNGMMQLCNTYGNVPILRSYAAGQISLPNKIMFHQKITVLAIYFKPTAMYQLFGIPMNQFRDCRIDLQLIAGAEAIHLVQKIFGTSNLENQIKIIEEYLLQKSLKNFLVTTKKIEYACDLIQCQNGNIKMKYLLSQVNMCERNFERCFIENIGISPKTFSRIARINKALRMIESMPKFTWKDITYQLNYTDPSHFNHDFKKFSAKSPTDYYHSKGDLEKFLYGS</sequence>
<dbReference type="RefSeq" id="WP_123118718.1">
    <property type="nucleotide sequence ID" value="NZ_RJJR01000001.1"/>
</dbReference>
<proteinExistence type="predicted"/>
<organism evidence="5 6">
    <name type="scientific">Hanamia caeni</name>
    <dbReference type="NCBI Taxonomy" id="2294116"/>
    <lineage>
        <taxon>Bacteria</taxon>
        <taxon>Pseudomonadati</taxon>
        <taxon>Bacteroidota</taxon>
        <taxon>Chitinophagia</taxon>
        <taxon>Chitinophagales</taxon>
        <taxon>Chitinophagaceae</taxon>
        <taxon>Hanamia</taxon>
    </lineage>
</organism>
<dbReference type="GO" id="GO:0003700">
    <property type="term" value="F:DNA-binding transcription factor activity"/>
    <property type="evidence" value="ECO:0007669"/>
    <property type="project" value="InterPro"/>
</dbReference>
<dbReference type="InterPro" id="IPR050204">
    <property type="entry name" value="AraC_XylS_family_regulators"/>
</dbReference>
<evidence type="ECO:0000256" key="2">
    <source>
        <dbReference type="ARBA" id="ARBA00023125"/>
    </source>
</evidence>